<keyword evidence="7" id="KW-1185">Reference proteome</keyword>
<keyword evidence="3" id="KW-0378">Hydrolase</keyword>
<dbReference type="GO" id="GO:0008758">
    <property type="term" value="F:UDP-2,3-diacylglucosamine hydrolase activity"/>
    <property type="evidence" value="ECO:0007669"/>
    <property type="project" value="TreeGrafter"/>
</dbReference>
<dbReference type="Proteomes" id="UP000190626">
    <property type="component" value="Unassembled WGS sequence"/>
</dbReference>
<keyword evidence="2" id="KW-0479">Metal-binding</keyword>
<dbReference type="RefSeq" id="WP_158082382.1">
    <property type="nucleotide sequence ID" value="NZ_MBTG01000066.1"/>
</dbReference>
<dbReference type="PANTHER" id="PTHR31302:SF25">
    <property type="entry name" value="PHOSPHOESTERASE"/>
    <property type="match status" value="1"/>
</dbReference>
<dbReference type="PROSITE" id="PS51318">
    <property type="entry name" value="TAT"/>
    <property type="match status" value="1"/>
</dbReference>
<dbReference type="SUPFAM" id="SSF56300">
    <property type="entry name" value="Metallo-dependent phosphatases"/>
    <property type="match status" value="1"/>
</dbReference>
<comment type="cofactor">
    <cofactor evidence="1">
        <name>a divalent metal cation</name>
        <dbReference type="ChEBI" id="CHEBI:60240"/>
    </cofactor>
</comment>
<comment type="similarity">
    <text evidence="4">Belongs to the metallophosphoesterase superfamily.</text>
</comment>
<dbReference type="PANTHER" id="PTHR31302">
    <property type="entry name" value="TRANSMEMBRANE PROTEIN WITH METALLOPHOSPHOESTERASE DOMAIN-RELATED"/>
    <property type="match status" value="1"/>
</dbReference>
<evidence type="ECO:0000256" key="4">
    <source>
        <dbReference type="ARBA" id="ARBA00061089"/>
    </source>
</evidence>
<evidence type="ECO:0000256" key="3">
    <source>
        <dbReference type="ARBA" id="ARBA00022801"/>
    </source>
</evidence>
<dbReference type="InterPro" id="IPR006311">
    <property type="entry name" value="TAT_signal"/>
</dbReference>
<feature type="domain" description="Calcineurin-like phosphoesterase" evidence="5">
    <location>
        <begin position="62"/>
        <end position="224"/>
    </location>
</feature>
<dbReference type="FunFam" id="3.60.21.10:FF:000028">
    <property type="entry name" value="Putative metallophosphoesterase"/>
    <property type="match status" value="1"/>
</dbReference>
<comment type="caution">
    <text evidence="6">The sequence shown here is derived from an EMBL/GenBank/DDBJ whole genome shotgun (WGS) entry which is preliminary data.</text>
</comment>
<evidence type="ECO:0000313" key="6">
    <source>
        <dbReference type="EMBL" id="OPH47299.1"/>
    </source>
</evidence>
<dbReference type="Pfam" id="PF00149">
    <property type="entry name" value="Metallophos"/>
    <property type="match status" value="1"/>
</dbReference>
<evidence type="ECO:0000256" key="1">
    <source>
        <dbReference type="ARBA" id="ARBA00001968"/>
    </source>
</evidence>
<evidence type="ECO:0000256" key="2">
    <source>
        <dbReference type="ARBA" id="ARBA00022723"/>
    </source>
</evidence>
<dbReference type="InterPro" id="IPR029052">
    <property type="entry name" value="Metallo-depent_PP-like"/>
</dbReference>
<sequence length="289" mass="31733">MHSPPPISRRAFLKKGAVLAGSLLASGGLLGSYSGYIEPKWIEFTRLTLPFERLPNAFHGLKLLQFSDLHIGHHFDLQDLAHVIQLIQEEKADLICFTGDLFDSHIIEDAAKTSELLNSLQAPLGKWSVLGNHDKWQGPNLTLPILQDGGFQSLVNAHKTIAYKGQTIQIAGVEDMLTGKPDIETTMHGANAQMFTLLLSHCPDFADQIGNHAIDLQLSGHTHGGQIRLPFVGAVITPPRGKNYVSGLQTASQSSMLVYTNRGVGTTTLPFRLMCRPEITIFTLKKRKP</sequence>
<dbReference type="GO" id="GO:0009245">
    <property type="term" value="P:lipid A biosynthetic process"/>
    <property type="evidence" value="ECO:0007669"/>
    <property type="project" value="TreeGrafter"/>
</dbReference>
<gene>
    <name evidence="6" type="ORF">BC351_12435</name>
</gene>
<dbReference type="Gene3D" id="3.60.21.10">
    <property type="match status" value="1"/>
</dbReference>
<protein>
    <recommendedName>
        <fullName evidence="5">Calcineurin-like phosphoesterase domain-containing protein</fullName>
    </recommendedName>
</protein>
<dbReference type="EMBL" id="MBTG01000066">
    <property type="protein sequence ID" value="OPH47299.1"/>
    <property type="molecule type" value="Genomic_DNA"/>
</dbReference>
<dbReference type="InterPro" id="IPR004843">
    <property type="entry name" value="Calcineurin-like_PHP"/>
</dbReference>
<reference evidence="7" key="1">
    <citation type="submission" date="2016-07" db="EMBL/GenBank/DDBJ databases">
        <authorList>
            <person name="Florea S."/>
            <person name="Webb J.S."/>
            <person name="Jaromczyk J."/>
            <person name="Schardl C.L."/>
        </authorList>
    </citation>
    <scope>NUCLEOTIDE SEQUENCE [LARGE SCALE GENOMIC DNA]</scope>
    <source>
        <strain evidence="7">CY1</strain>
    </source>
</reference>
<dbReference type="OrthoDB" id="9780884at2"/>
<evidence type="ECO:0000259" key="5">
    <source>
        <dbReference type="Pfam" id="PF00149"/>
    </source>
</evidence>
<dbReference type="InterPro" id="IPR051158">
    <property type="entry name" value="Metallophosphoesterase_sf"/>
</dbReference>
<dbReference type="CDD" id="cd07385">
    <property type="entry name" value="MPP_YkuE_C"/>
    <property type="match status" value="1"/>
</dbReference>
<dbReference type="GO" id="GO:0016020">
    <property type="term" value="C:membrane"/>
    <property type="evidence" value="ECO:0007669"/>
    <property type="project" value="GOC"/>
</dbReference>
<dbReference type="GO" id="GO:0046872">
    <property type="term" value="F:metal ion binding"/>
    <property type="evidence" value="ECO:0007669"/>
    <property type="project" value="UniProtKB-KW"/>
</dbReference>
<dbReference type="AlphaFoldDB" id="A0A1V4H865"/>
<organism evidence="6 7">
    <name type="scientific">Paenibacillus ferrarius</name>
    <dbReference type="NCBI Taxonomy" id="1469647"/>
    <lineage>
        <taxon>Bacteria</taxon>
        <taxon>Bacillati</taxon>
        <taxon>Bacillota</taxon>
        <taxon>Bacilli</taxon>
        <taxon>Bacillales</taxon>
        <taxon>Paenibacillaceae</taxon>
        <taxon>Paenibacillus</taxon>
    </lineage>
</organism>
<evidence type="ECO:0000313" key="7">
    <source>
        <dbReference type="Proteomes" id="UP000190626"/>
    </source>
</evidence>
<name>A0A1V4H865_9BACL</name>
<proteinExistence type="inferred from homology"/>
<accession>A0A1V4H865</accession>